<accession>A0A0R1W4R6</accession>
<feature type="transmembrane region" description="Helical" evidence="1">
    <location>
        <begin position="158"/>
        <end position="176"/>
    </location>
</feature>
<feature type="transmembrane region" description="Helical" evidence="1">
    <location>
        <begin position="127"/>
        <end position="152"/>
    </location>
</feature>
<feature type="transmembrane region" description="Helical" evidence="1">
    <location>
        <begin position="51"/>
        <end position="71"/>
    </location>
</feature>
<dbReference type="OrthoDB" id="2329326at2"/>
<proteinExistence type="predicted"/>
<feature type="transmembrane region" description="Helical" evidence="1">
    <location>
        <begin position="83"/>
        <end position="106"/>
    </location>
</feature>
<evidence type="ECO:0000256" key="1">
    <source>
        <dbReference type="SAM" id="Phobius"/>
    </source>
</evidence>
<keyword evidence="1" id="KW-1133">Transmembrane helix</keyword>
<keyword evidence="3" id="KW-1185">Reference proteome</keyword>
<dbReference type="eggNOG" id="ENOG5032UTZ">
    <property type="taxonomic scope" value="Bacteria"/>
</dbReference>
<evidence type="ECO:0000313" key="2">
    <source>
        <dbReference type="EMBL" id="KRM12479.1"/>
    </source>
</evidence>
<feature type="transmembrane region" description="Helical" evidence="1">
    <location>
        <begin position="263"/>
        <end position="283"/>
    </location>
</feature>
<gene>
    <name evidence="2" type="ORF">FD16_GL002228</name>
</gene>
<sequence length="388" mass="43740">MTNKDLTISLPDEMVKQLKLNDGDTLNAVLKNDSLIIQESDSNEPSSLMKFLWSLLPALFSSVMFLLYFGTRNQTQIKFGGGYSIASSIIILGVIVGMILFGIFFVQARQHSTNRMLKNIYWRNFPTIIVSIALILLLVLLGIFWVFGIIFPDISFDLVTATGIVLIFCFFIYYIMIEAASRISPLSLTTVFAGVIMIGVIISMASNGNRHWWEHNLSFLGTNLAKNSWQFNLTLIFSALIMIVLIDYLFVSLRPYFRGKRLMTLRVLLTMTAVCLGAIGVFTNDKQFHFIHDQIATTLSYLVLLMIVGIRWMLPKITREFLGFSYIIGGILVAVSIAFKPIGYLSLTGYELLAFISVFGWVLILFQQLQALTQPEGLKFTVHVSTKN</sequence>
<protein>
    <submittedName>
        <fullName evidence="2">ABC transporter, permease</fullName>
    </submittedName>
</protein>
<dbReference type="Proteomes" id="UP000051820">
    <property type="component" value="Unassembled WGS sequence"/>
</dbReference>
<reference evidence="2 3" key="1">
    <citation type="journal article" date="2015" name="Genome Announc.">
        <title>Expanding the biotechnology potential of lactobacilli through comparative genomics of 213 strains and associated genera.</title>
        <authorList>
            <person name="Sun Z."/>
            <person name="Harris H.M."/>
            <person name="McCann A."/>
            <person name="Guo C."/>
            <person name="Argimon S."/>
            <person name="Zhang W."/>
            <person name="Yang X."/>
            <person name="Jeffery I.B."/>
            <person name="Cooney J.C."/>
            <person name="Kagawa T.F."/>
            <person name="Liu W."/>
            <person name="Song Y."/>
            <person name="Salvetti E."/>
            <person name="Wrobel A."/>
            <person name="Rasinkangas P."/>
            <person name="Parkhill J."/>
            <person name="Rea M.C."/>
            <person name="O'Sullivan O."/>
            <person name="Ritari J."/>
            <person name="Douillard F.P."/>
            <person name="Paul Ross R."/>
            <person name="Yang R."/>
            <person name="Briner A.E."/>
            <person name="Felis G.E."/>
            <person name="de Vos W.M."/>
            <person name="Barrangou R."/>
            <person name="Klaenhammer T.R."/>
            <person name="Caufield P.W."/>
            <person name="Cui Y."/>
            <person name="Zhang H."/>
            <person name="O'Toole P.W."/>
        </authorList>
    </citation>
    <scope>NUCLEOTIDE SEQUENCE [LARGE SCALE GENOMIC DNA]</scope>
    <source>
        <strain evidence="2 3">DSM 5007</strain>
    </source>
</reference>
<feature type="transmembrane region" description="Helical" evidence="1">
    <location>
        <begin position="345"/>
        <end position="366"/>
    </location>
</feature>
<keyword evidence="1" id="KW-0812">Transmembrane</keyword>
<feature type="transmembrane region" description="Helical" evidence="1">
    <location>
        <begin position="229"/>
        <end position="251"/>
    </location>
</feature>
<name>A0A0R1W4R6_9LACO</name>
<dbReference type="RefSeq" id="WP_010622348.1">
    <property type="nucleotide sequence ID" value="NZ_AZGF01000007.1"/>
</dbReference>
<dbReference type="PATRIC" id="fig|1423807.3.peg.2294"/>
<dbReference type="STRING" id="1423807.FD16_GL002228"/>
<feature type="transmembrane region" description="Helical" evidence="1">
    <location>
        <begin position="321"/>
        <end position="339"/>
    </location>
</feature>
<feature type="transmembrane region" description="Helical" evidence="1">
    <location>
        <begin position="295"/>
        <end position="314"/>
    </location>
</feature>
<feature type="transmembrane region" description="Helical" evidence="1">
    <location>
        <begin position="188"/>
        <end position="209"/>
    </location>
</feature>
<dbReference type="EMBL" id="AZGF01000007">
    <property type="protein sequence ID" value="KRM12479.1"/>
    <property type="molecule type" value="Genomic_DNA"/>
</dbReference>
<keyword evidence="1" id="KW-0472">Membrane</keyword>
<organism evidence="2 3">
    <name type="scientific">Paucilactobacillus suebicus DSM 5007 = KCTC 3549</name>
    <dbReference type="NCBI Taxonomy" id="1423807"/>
    <lineage>
        <taxon>Bacteria</taxon>
        <taxon>Bacillati</taxon>
        <taxon>Bacillota</taxon>
        <taxon>Bacilli</taxon>
        <taxon>Lactobacillales</taxon>
        <taxon>Lactobacillaceae</taxon>
        <taxon>Paucilactobacillus</taxon>
    </lineage>
</organism>
<dbReference type="AlphaFoldDB" id="A0A0R1W4R6"/>
<comment type="caution">
    <text evidence="2">The sequence shown here is derived from an EMBL/GenBank/DDBJ whole genome shotgun (WGS) entry which is preliminary data.</text>
</comment>
<evidence type="ECO:0000313" key="3">
    <source>
        <dbReference type="Proteomes" id="UP000051820"/>
    </source>
</evidence>